<evidence type="ECO:0000256" key="11">
    <source>
        <dbReference type="SAM" id="MobiDB-lite"/>
    </source>
</evidence>
<evidence type="ECO:0000256" key="9">
    <source>
        <dbReference type="ARBA" id="ARBA00048679"/>
    </source>
</evidence>
<dbReference type="Gene3D" id="1.10.510.10">
    <property type="entry name" value="Transferase(Phosphotransferase) domain 1"/>
    <property type="match status" value="1"/>
</dbReference>
<evidence type="ECO:0000256" key="4">
    <source>
        <dbReference type="ARBA" id="ARBA00022679"/>
    </source>
</evidence>
<dbReference type="SMART" id="SM00220">
    <property type="entry name" value="S_TKc"/>
    <property type="match status" value="1"/>
</dbReference>
<gene>
    <name evidence="14" type="ORF">OsI_00697</name>
</gene>
<evidence type="ECO:0000256" key="6">
    <source>
        <dbReference type="ARBA" id="ARBA00022777"/>
    </source>
</evidence>
<dbReference type="EMBL" id="CM000126">
    <property type="protein sequence ID" value="EEC70078.1"/>
    <property type="molecule type" value="Genomic_DNA"/>
</dbReference>
<keyword evidence="15" id="KW-1185">Reference proteome</keyword>
<dbReference type="Gramene" id="BGIOSGA002235-TA">
    <property type="protein sequence ID" value="BGIOSGA002235-PA"/>
    <property type="gene ID" value="BGIOSGA002235"/>
</dbReference>
<dbReference type="FunFam" id="1.10.510.10:FF:000106">
    <property type="entry name" value="Non-specific serine/threonine protein kinase"/>
    <property type="match status" value="1"/>
</dbReference>
<keyword evidence="3" id="KW-0597">Phosphoprotein</keyword>
<keyword evidence="6" id="KW-0418">Kinase</keyword>
<proteinExistence type="predicted"/>
<organism evidence="14 15">
    <name type="scientific">Oryza sativa subsp. indica</name>
    <name type="common">Rice</name>
    <dbReference type="NCBI Taxonomy" id="39946"/>
    <lineage>
        <taxon>Eukaryota</taxon>
        <taxon>Viridiplantae</taxon>
        <taxon>Streptophyta</taxon>
        <taxon>Embryophyta</taxon>
        <taxon>Tracheophyta</taxon>
        <taxon>Spermatophyta</taxon>
        <taxon>Magnoliopsida</taxon>
        <taxon>Liliopsida</taxon>
        <taxon>Poales</taxon>
        <taxon>Poaceae</taxon>
        <taxon>BOP clade</taxon>
        <taxon>Oryzoideae</taxon>
        <taxon>Oryzeae</taxon>
        <taxon>Oryzinae</taxon>
        <taxon>Oryza</taxon>
        <taxon>Oryza sativa</taxon>
    </lineage>
</organism>
<feature type="binding site" evidence="10">
    <location>
        <position position="183"/>
    </location>
    <ligand>
        <name>ATP</name>
        <dbReference type="ChEBI" id="CHEBI:30616"/>
    </ligand>
</feature>
<evidence type="ECO:0000256" key="10">
    <source>
        <dbReference type="PROSITE-ProRule" id="PRU10141"/>
    </source>
</evidence>
<dbReference type="EC" id="2.7.11.1" evidence="1"/>
<feature type="compositionally biased region" description="Basic and acidic residues" evidence="11">
    <location>
        <begin position="653"/>
        <end position="662"/>
    </location>
</feature>
<dbReference type="STRING" id="39946.B8ADN1"/>
<dbReference type="InterPro" id="IPR059233">
    <property type="entry name" value="MobB_NdrA/B/Cbk1"/>
</dbReference>
<dbReference type="PROSITE" id="PS00107">
    <property type="entry name" value="PROTEIN_KINASE_ATP"/>
    <property type="match status" value="1"/>
</dbReference>
<sequence length="676" mass="76975">MESEMADAAPAPAVAAAATAEPLAAVAEEGEEGGEAAVGSTLTMERVAAAKKFIENHYRSQMKNIQERKERFSVEKCAVNVVWMRRLCLSLSAVDNTLVAYHLFVLSGWRFRLERQLESSQVPREQQINLLKDLERKETEYMRLKRHKICVDDFELLTIIGRGAFGEVRLCREKTSSNIYAMKKLKKSDMVVRGQVEHVRAERNLLAEVASHCIVKLYYSFQDSEYLYLIMEYLPGGDIMTLLMREDTLTEHVARFYIAETILAIESIHKHNYIHRDIKPDNLLLDKNGHMKLSDFGLCKPIDCSKLSTLNEDEPMGDDNLRESMDIDSSFSETTNGRRWRSQHEQLQHWQMNRRKLAFSTVGTPDYIAPEVLLKKGYGMECDWWSLGAIMYEMLVGYPPFYSDDPITTCRKIVHWRNHLKFPEDSKVSPEARDLICRLLCDVDHRIGSAGADQIKAHPWFRGVAWEKLYEMEAAFKPQVNDELDTQNFMKFEEIHYIQIESLGVAEVRDAERSESTTMGGPGRAFVHQSRGGLGRAARLNAARRAGWGGWRGRAPQRGRSGEGSEVEFRAVMGDNDGGRRCVKQWRDMDNAPTRTGSGPSRKMMLNSKDLSFVGYTYKNFDAVKGLKHSDQQRNQSLIRPSIGSIFGPADMDPSREPNGRDKHMHTVSSGDPMIQ</sequence>
<dbReference type="PROSITE" id="PS50011">
    <property type="entry name" value="PROTEIN_KINASE_DOM"/>
    <property type="match status" value="1"/>
</dbReference>
<dbReference type="CDD" id="cd21742">
    <property type="entry name" value="MobB_NDR_LATS-like"/>
    <property type="match status" value="1"/>
</dbReference>
<evidence type="ECO:0000256" key="8">
    <source>
        <dbReference type="ARBA" id="ARBA00047899"/>
    </source>
</evidence>
<feature type="domain" description="AGC-kinase C-terminal" evidence="13">
    <location>
        <begin position="462"/>
        <end position="628"/>
    </location>
</feature>
<evidence type="ECO:0000256" key="1">
    <source>
        <dbReference type="ARBA" id="ARBA00012513"/>
    </source>
</evidence>
<dbReference type="InterPro" id="IPR000961">
    <property type="entry name" value="AGC-kinase_C"/>
</dbReference>
<dbReference type="InterPro" id="IPR050839">
    <property type="entry name" value="Rho-assoc_Ser/Thr_Kinase"/>
</dbReference>
<dbReference type="InterPro" id="IPR011009">
    <property type="entry name" value="Kinase-like_dom_sf"/>
</dbReference>
<comment type="catalytic activity">
    <reaction evidence="8">
        <text>L-threonyl-[protein] + ATP = O-phospho-L-threonyl-[protein] + ADP + H(+)</text>
        <dbReference type="Rhea" id="RHEA:46608"/>
        <dbReference type="Rhea" id="RHEA-COMP:11060"/>
        <dbReference type="Rhea" id="RHEA-COMP:11605"/>
        <dbReference type="ChEBI" id="CHEBI:15378"/>
        <dbReference type="ChEBI" id="CHEBI:30013"/>
        <dbReference type="ChEBI" id="CHEBI:30616"/>
        <dbReference type="ChEBI" id="CHEBI:61977"/>
        <dbReference type="ChEBI" id="CHEBI:456216"/>
        <dbReference type="EC" id="2.7.11.1"/>
    </reaction>
</comment>
<evidence type="ECO:0000256" key="7">
    <source>
        <dbReference type="ARBA" id="ARBA00022840"/>
    </source>
</evidence>
<protein>
    <recommendedName>
        <fullName evidence="1">non-specific serine/threonine protein kinase</fullName>
        <ecNumber evidence="1">2.7.11.1</ecNumber>
    </recommendedName>
</protein>
<name>B8ADN1_ORYSI</name>
<evidence type="ECO:0000256" key="2">
    <source>
        <dbReference type="ARBA" id="ARBA00022527"/>
    </source>
</evidence>
<dbReference type="InterPro" id="IPR000719">
    <property type="entry name" value="Prot_kinase_dom"/>
</dbReference>
<evidence type="ECO:0000256" key="5">
    <source>
        <dbReference type="ARBA" id="ARBA00022741"/>
    </source>
</evidence>
<dbReference type="PANTHER" id="PTHR22988">
    <property type="entry name" value="MYOTONIC DYSTROPHY S/T KINASE-RELATED"/>
    <property type="match status" value="1"/>
</dbReference>
<keyword evidence="5 10" id="KW-0547">Nucleotide-binding</keyword>
<dbReference type="Pfam" id="PF00069">
    <property type="entry name" value="Pkinase"/>
    <property type="match status" value="2"/>
</dbReference>
<accession>B8ADN1</accession>
<dbReference type="GO" id="GO:0004674">
    <property type="term" value="F:protein serine/threonine kinase activity"/>
    <property type="evidence" value="ECO:0007669"/>
    <property type="project" value="UniProtKB-KW"/>
</dbReference>
<dbReference type="InterPro" id="IPR017441">
    <property type="entry name" value="Protein_kinase_ATP_BS"/>
</dbReference>
<evidence type="ECO:0000313" key="14">
    <source>
        <dbReference type="EMBL" id="EEC70078.1"/>
    </source>
</evidence>
<reference evidence="14 15" key="1">
    <citation type="journal article" date="2005" name="PLoS Biol.">
        <title>The genomes of Oryza sativa: a history of duplications.</title>
        <authorList>
            <person name="Yu J."/>
            <person name="Wang J."/>
            <person name="Lin W."/>
            <person name="Li S."/>
            <person name="Li H."/>
            <person name="Zhou J."/>
            <person name="Ni P."/>
            <person name="Dong W."/>
            <person name="Hu S."/>
            <person name="Zeng C."/>
            <person name="Zhang J."/>
            <person name="Zhang Y."/>
            <person name="Li R."/>
            <person name="Xu Z."/>
            <person name="Li S."/>
            <person name="Li X."/>
            <person name="Zheng H."/>
            <person name="Cong L."/>
            <person name="Lin L."/>
            <person name="Yin J."/>
            <person name="Geng J."/>
            <person name="Li G."/>
            <person name="Shi J."/>
            <person name="Liu J."/>
            <person name="Lv H."/>
            <person name="Li J."/>
            <person name="Wang J."/>
            <person name="Deng Y."/>
            <person name="Ran L."/>
            <person name="Shi X."/>
            <person name="Wang X."/>
            <person name="Wu Q."/>
            <person name="Li C."/>
            <person name="Ren X."/>
            <person name="Wang J."/>
            <person name="Wang X."/>
            <person name="Li D."/>
            <person name="Liu D."/>
            <person name="Zhang X."/>
            <person name="Ji Z."/>
            <person name="Zhao W."/>
            <person name="Sun Y."/>
            <person name="Zhang Z."/>
            <person name="Bao J."/>
            <person name="Han Y."/>
            <person name="Dong L."/>
            <person name="Ji J."/>
            <person name="Chen P."/>
            <person name="Wu S."/>
            <person name="Liu J."/>
            <person name="Xiao Y."/>
            <person name="Bu D."/>
            <person name="Tan J."/>
            <person name="Yang L."/>
            <person name="Ye C."/>
            <person name="Zhang J."/>
            <person name="Xu J."/>
            <person name="Zhou Y."/>
            <person name="Yu Y."/>
            <person name="Zhang B."/>
            <person name="Zhuang S."/>
            <person name="Wei H."/>
            <person name="Liu B."/>
            <person name="Lei M."/>
            <person name="Yu H."/>
            <person name="Li Y."/>
            <person name="Xu H."/>
            <person name="Wei S."/>
            <person name="He X."/>
            <person name="Fang L."/>
            <person name="Zhang Z."/>
            <person name="Zhang Y."/>
            <person name="Huang X."/>
            <person name="Su Z."/>
            <person name="Tong W."/>
            <person name="Li J."/>
            <person name="Tong Z."/>
            <person name="Li S."/>
            <person name="Ye J."/>
            <person name="Wang L."/>
            <person name="Fang L."/>
            <person name="Lei T."/>
            <person name="Chen C."/>
            <person name="Chen H."/>
            <person name="Xu Z."/>
            <person name="Li H."/>
            <person name="Huang H."/>
            <person name="Zhang F."/>
            <person name="Xu H."/>
            <person name="Li N."/>
            <person name="Zhao C."/>
            <person name="Li S."/>
            <person name="Dong L."/>
            <person name="Huang Y."/>
            <person name="Li L."/>
            <person name="Xi Y."/>
            <person name="Qi Q."/>
            <person name="Li W."/>
            <person name="Zhang B."/>
            <person name="Hu W."/>
            <person name="Zhang Y."/>
            <person name="Tian X."/>
            <person name="Jiao Y."/>
            <person name="Liang X."/>
            <person name="Jin J."/>
            <person name="Gao L."/>
            <person name="Zheng W."/>
            <person name="Hao B."/>
            <person name="Liu S."/>
            <person name="Wang W."/>
            <person name="Yuan L."/>
            <person name="Cao M."/>
            <person name="McDermott J."/>
            <person name="Samudrala R."/>
            <person name="Wang J."/>
            <person name="Wong G.K."/>
            <person name="Yang H."/>
        </authorList>
    </citation>
    <scope>NUCLEOTIDE SEQUENCE [LARGE SCALE GENOMIC DNA]</scope>
    <source>
        <strain evidence="15">cv. 93-11</strain>
    </source>
</reference>
<evidence type="ECO:0000256" key="3">
    <source>
        <dbReference type="ARBA" id="ARBA00022553"/>
    </source>
</evidence>
<dbReference type="PANTHER" id="PTHR22988:SF76">
    <property type="entry name" value="CHROMOSOME UNDETERMINED SCAFFOLD_135, WHOLE GENOME SHOTGUN SEQUENCE"/>
    <property type="match status" value="1"/>
</dbReference>
<evidence type="ECO:0000259" key="12">
    <source>
        <dbReference type="PROSITE" id="PS50011"/>
    </source>
</evidence>
<feature type="domain" description="Protein kinase" evidence="12">
    <location>
        <begin position="154"/>
        <end position="461"/>
    </location>
</feature>
<dbReference type="PROSITE" id="PS00108">
    <property type="entry name" value="PROTEIN_KINASE_ST"/>
    <property type="match status" value="1"/>
</dbReference>
<dbReference type="FunFam" id="1.10.510.10:FF:000042">
    <property type="entry name" value="Non-specific serine/threonine protein kinase"/>
    <property type="match status" value="1"/>
</dbReference>
<dbReference type="GO" id="GO:0005524">
    <property type="term" value="F:ATP binding"/>
    <property type="evidence" value="ECO:0007669"/>
    <property type="project" value="UniProtKB-UniRule"/>
</dbReference>
<dbReference type="OMA" id="HDNAYYQ"/>
<dbReference type="HOGENOM" id="CLU_000288_67_0_1"/>
<dbReference type="AlphaFoldDB" id="B8ADN1"/>
<dbReference type="InterPro" id="IPR008271">
    <property type="entry name" value="Ser/Thr_kinase_AS"/>
</dbReference>
<dbReference type="FunFam" id="3.30.200.20:FF:000290">
    <property type="entry name" value="Non-specific serine/threonine protein kinase"/>
    <property type="match status" value="1"/>
</dbReference>
<dbReference type="PROSITE" id="PS51285">
    <property type="entry name" value="AGC_KINASE_CTER"/>
    <property type="match status" value="1"/>
</dbReference>
<dbReference type="Gene3D" id="3.30.200.20">
    <property type="entry name" value="Phosphorylase Kinase, domain 1"/>
    <property type="match status" value="1"/>
</dbReference>
<evidence type="ECO:0000313" key="15">
    <source>
        <dbReference type="Proteomes" id="UP000007015"/>
    </source>
</evidence>
<keyword evidence="7 10" id="KW-0067">ATP-binding</keyword>
<keyword evidence="2" id="KW-0723">Serine/threonine-protein kinase</keyword>
<evidence type="ECO:0000259" key="13">
    <source>
        <dbReference type="PROSITE" id="PS51285"/>
    </source>
</evidence>
<keyword evidence="4" id="KW-0808">Transferase</keyword>
<dbReference type="SMR" id="B8ADN1"/>
<comment type="catalytic activity">
    <reaction evidence="9">
        <text>L-seryl-[protein] + ATP = O-phospho-L-seryl-[protein] + ADP + H(+)</text>
        <dbReference type="Rhea" id="RHEA:17989"/>
        <dbReference type="Rhea" id="RHEA-COMP:9863"/>
        <dbReference type="Rhea" id="RHEA-COMP:11604"/>
        <dbReference type="ChEBI" id="CHEBI:15378"/>
        <dbReference type="ChEBI" id="CHEBI:29999"/>
        <dbReference type="ChEBI" id="CHEBI:30616"/>
        <dbReference type="ChEBI" id="CHEBI:83421"/>
        <dbReference type="ChEBI" id="CHEBI:456216"/>
        <dbReference type="EC" id="2.7.11.1"/>
    </reaction>
</comment>
<dbReference type="CDD" id="cd05599">
    <property type="entry name" value="STKc_NDR_like"/>
    <property type="match status" value="1"/>
</dbReference>
<dbReference type="SUPFAM" id="SSF56112">
    <property type="entry name" value="Protein kinase-like (PK-like)"/>
    <property type="match status" value="1"/>
</dbReference>
<dbReference type="Proteomes" id="UP000007015">
    <property type="component" value="Chromosome 1"/>
</dbReference>
<feature type="region of interest" description="Disordered" evidence="11">
    <location>
        <begin position="641"/>
        <end position="676"/>
    </location>
</feature>